<dbReference type="Proteomes" id="UP000191554">
    <property type="component" value="Unassembled WGS sequence"/>
</dbReference>
<dbReference type="Pfam" id="PF02661">
    <property type="entry name" value="Fic"/>
    <property type="match status" value="1"/>
</dbReference>
<organism evidence="6 7">
    <name type="scientific">Ruminiclostridium hungatei</name>
    <name type="common">Clostridium hungatei</name>
    <dbReference type="NCBI Taxonomy" id="48256"/>
    <lineage>
        <taxon>Bacteria</taxon>
        <taxon>Bacillati</taxon>
        <taxon>Bacillota</taxon>
        <taxon>Clostridia</taxon>
        <taxon>Eubacteriales</taxon>
        <taxon>Oscillospiraceae</taxon>
        <taxon>Ruminiclostridium</taxon>
    </lineage>
</organism>
<dbReference type="InterPro" id="IPR036597">
    <property type="entry name" value="Fido-like_dom_sf"/>
</dbReference>
<keyword evidence="2" id="KW-0067">ATP-binding</keyword>
<dbReference type="Gene3D" id="1.10.3290.10">
    <property type="entry name" value="Fido-like domain"/>
    <property type="match status" value="1"/>
</dbReference>
<dbReference type="InterPro" id="IPR001387">
    <property type="entry name" value="Cro/C1-type_HTH"/>
</dbReference>
<feature type="binding site" evidence="2">
    <location>
        <begin position="240"/>
        <end position="247"/>
    </location>
    <ligand>
        <name>ATP</name>
        <dbReference type="ChEBI" id="CHEBI:30616"/>
    </ligand>
</feature>
<dbReference type="EMBL" id="MZGX01000022">
    <property type="protein sequence ID" value="OPX42971.1"/>
    <property type="molecule type" value="Genomic_DNA"/>
</dbReference>
<keyword evidence="2" id="KW-0547">Nucleotide-binding</keyword>
<feature type="domain" description="HTH cro/C1-type" evidence="4">
    <location>
        <begin position="14"/>
        <end position="61"/>
    </location>
</feature>
<dbReference type="PANTHER" id="PTHR13504">
    <property type="entry name" value="FIDO DOMAIN-CONTAINING PROTEIN DDB_G0283145"/>
    <property type="match status" value="1"/>
</dbReference>
<name>A0A1V4SIA0_RUMHU</name>
<dbReference type="InterPro" id="IPR040198">
    <property type="entry name" value="Fido_containing"/>
</dbReference>
<dbReference type="Gene3D" id="1.10.260.40">
    <property type="entry name" value="lambda repressor-like DNA-binding domains"/>
    <property type="match status" value="1"/>
</dbReference>
<dbReference type="RefSeq" id="WP_080065553.1">
    <property type="nucleotide sequence ID" value="NZ_MZGX01000022.1"/>
</dbReference>
<evidence type="ECO:0000256" key="2">
    <source>
        <dbReference type="PIRSR" id="PIRSR640198-2"/>
    </source>
</evidence>
<dbReference type="GO" id="GO:0003677">
    <property type="term" value="F:DNA binding"/>
    <property type="evidence" value="ECO:0007669"/>
    <property type="project" value="InterPro"/>
</dbReference>
<evidence type="ECO:0000313" key="7">
    <source>
        <dbReference type="Proteomes" id="UP000191554"/>
    </source>
</evidence>
<dbReference type="AlphaFoldDB" id="A0A1V4SIA0"/>
<dbReference type="Pfam" id="PF13443">
    <property type="entry name" value="HTH_26"/>
    <property type="match status" value="1"/>
</dbReference>
<evidence type="ECO:0000259" key="4">
    <source>
        <dbReference type="PROSITE" id="PS50943"/>
    </source>
</evidence>
<feature type="site" description="Important for autoinhibition of adenylyltransferase activity" evidence="3">
    <location>
        <position position="104"/>
    </location>
</feature>
<dbReference type="SUPFAM" id="SSF140931">
    <property type="entry name" value="Fic-like"/>
    <property type="match status" value="1"/>
</dbReference>
<evidence type="ECO:0000259" key="5">
    <source>
        <dbReference type="PROSITE" id="PS51459"/>
    </source>
</evidence>
<accession>A0A1V4SIA0</accession>
<comment type="caution">
    <text evidence="6">The sequence shown here is derived from an EMBL/GenBank/DDBJ whole genome shotgun (WGS) entry which is preliminary data.</text>
</comment>
<reference evidence="6 7" key="1">
    <citation type="submission" date="2017-03" db="EMBL/GenBank/DDBJ databases">
        <title>Genome sequence of Clostridium hungatei DSM 14427.</title>
        <authorList>
            <person name="Poehlein A."/>
            <person name="Daniel R."/>
        </authorList>
    </citation>
    <scope>NUCLEOTIDE SEQUENCE [LARGE SCALE GENOMIC DNA]</scope>
    <source>
        <strain evidence="6 7">DSM 14427</strain>
    </source>
</reference>
<dbReference type="PROSITE" id="PS50943">
    <property type="entry name" value="HTH_CROC1"/>
    <property type="match status" value="1"/>
</dbReference>
<dbReference type="GO" id="GO:0005524">
    <property type="term" value="F:ATP binding"/>
    <property type="evidence" value="ECO:0007669"/>
    <property type="project" value="UniProtKB-KW"/>
</dbReference>
<evidence type="ECO:0000256" key="3">
    <source>
        <dbReference type="PIRSR" id="PIRSR640198-3"/>
    </source>
</evidence>
<proteinExistence type="predicted"/>
<feature type="domain" description="Fido" evidence="5">
    <location>
        <begin position="156"/>
        <end position="305"/>
    </location>
</feature>
<dbReference type="SMART" id="SM00530">
    <property type="entry name" value="HTH_XRE"/>
    <property type="match status" value="1"/>
</dbReference>
<dbReference type="PANTHER" id="PTHR13504:SF38">
    <property type="entry name" value="FIDO DOMAIN-CONTAINING PROTEIN"/>
    <property type="match status" value="1"/>
</dbReference>
<protein>
    <submittedName>
        <fullName evidence="6">Fic/DOC family protein</fullName>
    </submittedName>
</protein>
<gene>
    <name evidence="6" type="ORF">CLHUN_31150</name>
</gene>
<evidence type="ECO:0000256" key="1">
    <source>
        <dbReference type="PIRSR" id="PIRSR640198-1"/>
    </source>
</evidence>
<dbReference type="InterPro" id="IPR010982">
    <property type="entry name" value="Lambda_DNA-bd_dom_sf"/>
</dbReference>
<dbReference type="OrthoDB" id="9813719at2"/>
<feature type="active site" evidence="1">
    <location>
        <position position="236"/>
    </location>
</feature>
<dbReference type="InterPro" id="IPR003812">
    <property type="entry name" value="Fido"/>
</dbReference>
<keyword evidence="7" id="KW-1185">Reference proteome</keyword>
<dbReference type="CDD" id="cd00093">
    <property type="entry name" value="HTH_XRE"/>
    <property type="match status" value="1"/>
</dbReference>
<feature type="binding site" evidence="2">
    <location>
        <begin position="272"/>
        <end position="273"/>
    </location>
    <ligand>
        <name>ATP</name>
        <dbReference type="ChEBI" id="CHEBI:30616"/>
    </ligand>
</feature>
<dbReference type="PROSITE" id="PS51459">
    <property type="entry name" value="FIDO"/>
    <property type="match status" value="1"/>
</dbReference>
<dbReference type="STRING" id="48256.CLHUN_31150"/>
<sequence>MAIHYTKLFKLLSEKNISKTELQKRIGMSSTTMAKLSKNENVSIKIIEDICKVLNCQPGDIMEMENRIDNPLLEQLREEKAMKLKGGIYHQTQIKLAYNSNRIEGSKLSEDQTRYIYETNSIVTEKDETASIDDIVETINHFQCFDYMLETADRELSEAIIKEFHRILKSNTSDSRKEWFNVGDYKKKPNMTGNRKTAAPSKVKGEMAKLLIDYSQLQKVTFEDIIEFHYSFEAVHPFQDGNGRVGRMIIFKECLRNGIAPFIIDEEHKLFYYRGLKEFGEERGYLLDTCYSAQDRYKELMSYFT</sequence>
<dbReference type="SUPFAM" id="SSF47413">
    <property type="entry name" value="lambda repressor-like DNA-binding domains"/>
    <property type="match status" value="1"/>
</dbReference>
<evidence type="ECO:0000313" key="6">
    <source>
        <dbReference type="EMBL" id="OPX42971.1"/>
    </source>
</evidence>